<dbReference type="EMBL" id="FOKG01000031">
    <property type="protein sequence ID" value="SFB62608.1"/>
    <property type="molecule type" value="Genomic_DNA"/>
</dbReference>
<dbReference type="AlphaFoldDB" id="A0A1I1CNZ0"/>
<dbReference type="Gene3D" id="1.20.1260.10">
    <property type="match status" value="1"/>
</dbReference>
<evidence type="ECO:0000313" key="5">
    <source>
        <dbReference type="Proteomes" id="UP000243799"/>
    </source>
</evidence>
<accession>A0A1I1CNZ0</accession>
<dbReference type="PANTHER" id="PTHR36933">
    <property type="entry name" value="SLL0788 PROTEIN"/>
    <property type="match status" value="1"/>
</dbReference>
<evidence type="ECO:0000313" key="4">
    <source>
        <dbReference type="EMBL" id="SFB62608.1"/>
    </source>
</evidence>
<proteinExistence type="predicted"/>
<keyword evidence="2" id="KW-0812">Transmembrane</keyword>
<feature type="region of interest" description="Disordered" evidence="1">
    <location>
        <begin position="1"/>
        <end position="21"/>
    </location>
</feature>
<gene>
    <name evidence="4" type="ORF">SAMN05216266_13121</name>
</gene>
<dbReference type="InterPro" id="IPR005183">
    <property type="entry name" value="DUF305_CopM-like"/>
</dbReference>
<keyword evidence="2" id="KW-0472">Membrane</keyword>
<evidence type="ECO:0000259" key="3">
    <source>
        <dbReference type="Pfam" id="PF03713"/>
    </source>
</evidence>
<keyword evidence="2" id="KW-1133">Transmembrane helix</keyword>
<evidence type="ECO:0000256" key="2">
    <source>
        <dbReference type="SAM" id="Phobius"/>
    </source>
</evidence>
<feature type="domain" description="DUF305" evidence="3">
    <location>
        <begin position="66"/>
        <end position="228"/>
    </location>
</feature>
<keyword evidence="5" id="KW-1185">Reference proteome</keyword>
<name>A0A1I1CNZ0_9PSEU</name>
<reference evidence="5" key="1">
    <citation type="submission" date="2016-10" db="EMBL/GenBank/DDBJ databases">
        <authorList>
            <person name="Varghese N."/>
            <person name="Submissions S."/>
        </authorList>
    </citation>
    <scope>NUCLEOTIDE SEQUENCE [LARGE SCALE GENOMIC DNA]</scope>
    <source>
        <strain evidence="5">CGMCC 4.3568</strain>
    </source>
</reference>
<feature type="transmembrane region" description="Helical" evidence="2">
    <location>
        <begin position="26"/>
        <end position="51"/>
    </location>
</feature>
<dbReference type="Proteomes" id="UP000243799">
    <property type="component" value="Unassembled WGS sequence"/>
</dbReference>
<sequence>MQDKQSAPGEESPSVEPPTGARHPRWLTALLAAGALLAAALLGATGGLLLADAQDDGSAETPNAVDVGFAQDMTVHHLQGVTMASWVRDHSSDPAIRQLAFDIESGQTEQVGRMQGWLGLWSRASLPSGEHMGWMSDAGHAGHAQATPDDAGRPMPGMATTKELARLRSLSGAELDVYFLQLMIRHHQGGGPMMRAALDKAEMGEVRNLAEKMLTAQTAEIEAMTAMLTERGTKPLPAPL</sequence>
<organism evidence="4 5">
    <name type="scientific">Amycolatopsis marina</name>
    <dbReference type="NCBI Taxonomy" id="490629"/>
    <lineage>
        <taxon>Bacteria</taxon>
        <taxon>Bacillati</taxon>
        <taxon>Actinomycetota</taxon>
        <taxon>Actinomycetes</taxon>
        <taxon>Pseudonocardiales</taxon>
        <taxon>Pseudonocardiaceae</taxon>
        <taxon>Amycolatopsis</taxon>
    </lineage>
</organism>
<dbReference type="InterPro" id="IPR012347">
    <property type="entry name" value="Ferritin-like"/>
</dbReference>
<dbReference type="OrthoDB" id="26872at2"/>
<evidence type="ECO:0000256" key="1">
    <source>
        <dbReference type="SAM" id="MobiDB-lite"/>
    </source>
</evidence>
<dbReference type="STRING" id="490629.SAMN05216266_13121"/>
<dbReference type="Pfam" id="PF03713">
    <property type="entry name" value="DUF305"/>
    <property type="match status" value="1"/>
</dbReference>
<dbReference type="RefSeq" id="WP_091679092.1">
    <property type="nucleotide sequence ID" value="NZ_FOKG01000031.1"/>
</dbReference>
<dbReference type="PANTHER" id="PTHR36933:SF1">
    <property type="entry name" value="SLL0788 PROTEIN"/>
    <property type="match status" value="1"/>
</dbReference>
<protein>
    <submittedName>
        <fullName evidence="4">Uncharacterized conserved protein, DUF305 family</fullName>
    </submittedName>
</protein>